<reference evidence="6 7" key="1">
    <citation type="submission" date="2024-03" db="EMBL/GenBank/DDBJ databases">
        <title>The genome assembly and annotation of the cricket Gryllus longicercus Weissman &amp; Gray.</title>
        <authorList>
            <person name="Szrajer S."/>
            <person name="Gray D."/>
            <person name="Ylla G."/>
        </authorList>
    </citation>
    <scope>NUCLEOTIDE SEQUENCE [LARGE SCALE GENOMIC DNA]</scope>
    <source>
        <strain evidence="6">DAG 2021-001</strain>
        <tissue evidence="6">Whole body minus gut</tissue>
    </source>
</reference>
<dbReference type="GO" id="GO:0005829">
    <property type="term" value="C:cytosol"/>
    <property type="evidence" value="ECO:0007669"/>
    <property type="project" value="TreeGrafter"/>
</dbReference>
<dbReference type="Gene3D" id="3.40.50.11500">
    <property type="match status" value="1"/>
</dbReference>
<evidence type="ECO:0000313" key="7">
    <source>
        <dbReference type="Proteomes" id="UP001378592"/>
    </source>
</evidence>
<dbReference type="InterPro" id="IPR040032">
    <property type="entry name" value="DENND1A/B/C"/>
</dbReference>
<dbReference type="Pfam" id="PF03455">
    <property type="entry name" value="dDENN"/>
    <property type="match status" value="1"/>
</dbReference>
<dbReference type="Pfam" id="PF02141">
    <property type="entry name" value="DENN"/>
    <property type="match status" value="1"/>
</dbReference>
<dbReference type="InterPro" id="IPR043153">
    <property type="entry name" value="DENN_C"/>
</dbReference>
<dbReference type="Proteomes" id="UP001378592">
    <property type="component" value="Unassembled WGS sequence"/>
</dbReference>
<evidence type="ECO:0000256" key="1">
    <source>
        <dbReference type="ARBA" id="ARBA00004132"/>
    </source>
</evidence>
<dbReference type="EMBL" id="JAZDUA010000057">
    <property type="protein sequence ID" value="KAK7870465.1"/>
    <property type="molecule type" value="Genomic_DNA"/>
</dbReference>
<dbReference type="Gene3D" id="6.10.140.1000">
    <property type="match status" value="1"/>
</dbReference>
<dbReference type="Pfam" id="PF03456">
    <property type="entry name" value="uDENN"/>
    <property type="match status" value="1"/>
</dbReference>
<comment type="subcellular location">
    <subcellularLocation>
        <location evidence="1">Cytoplasmic vesicle</location>
        <location evidence="1">Clathrin-coated vesicle</location>
    </subcellularLocation>
</comment>
<feature type="region of interest" description="Disordered" evidence="4">
    <location>
        <begin position="677"/>
        <end position="738"/>
    </location>
</feature>
<dbReference type="Gene3D" id="3.30.450.200">
    <property type="match status" value="1"/>
</dbReference>
<dbReference type="GO" id="GO:0006897">
    <property type="term" value="P:endocytosis"/>
    <property type="evidence" value="ECO:0007669"/>
    <property type="project" value="TreeGrafter"/>
</dbReference>
<dbReference type="AlphaFoldDB" id="A0AAN9ZDM4"/>
<evidence type="ECO:0000256" key="4">
    <source>
        <dbReference type="SAM" id="MobiDB-lite"/>
    </source>
</evidence>
<keyword evidence="3" id="KW-0968">Cytoplasmic vesicle</keyword>
<proteinExistence type="predicted"/>
<dbReference type="SMART" id="SM00799">
    <property type="entry name" value="DENN"/>
    <property type="match status" value="1"/>
</dbReference>
<dbReference type="PANTHER" id="PTHR13196:SF14">
    <property type="entry name" value="UDENN DOMAIN-CONTAINING PROTEIN"/>
    <property type="match status" value="1"/>
</dbReference>
<evidence type="ECO:0000256" key="3">
    <source>
        <dbReference type="ARBA" id="ARBA00023329"/>
    </source>
</evidence>
<gene>
    <name evidence="6" type="ORF">R5R35_000743</name>
</gene>
<feature type="compositionally biased region" description="Polar residues" evidence="4">
    <location>
        <begin position="691"/>
        <end position="702"/>
    </location>
</feature>
<comment type="caution">
    <text evidence="6">The sequence shown here is derived from an EMBL/GenBank/DDBJ whole genome shotgun (WGS) entry which is preliminary data.</text>
</comment>
<dbReference type="SMART" id="SM00801">
    <property type="entry name" value="dDENN"/>
    <property type="match status" value="1"/>
</dbReference>
<dbReference type="GO" id="GO:1901981">
    <property type="term" value="F:phosphatidylinositol phosphate binding"/>
    <property type="evidence" value="ECO:0007669"/>
    <property type="project" value="TreeGrafter"/>
</dbReference>
<feature type="compositionally biased region" description="Polar residues" evidence="4">
    <location>
        <begin position="729"/>
        <end position="738"/>
    </location>
</feature>
<feature type="compositionally biased region" description="Acidic residues" evidence="4">
    <location>
        <begin position="593"/>
        <end position="611"/>
    </location>
</feature>
<evidence type="ECO:0000256" key="2">
    <source>
        <dbReference type="ARBA" id="ARBA00022658"/>
    </source>
</evidence>
<keyword evidence="7" id="KW-1185">Reference proteome</keyword>
<dbReference type="FunFam" id="3.30.450.200:FF:000003">
    <property type="entry name" value="DENN domain containing 1A"/>
    <property type="match status" value="1"/>
</dbReference>
<feature type="compositionally biased region" description="Polar residues" evidence="4">
    <location>
        <begin position="533"/>
        <end position="542"/>
    </location>
</feature>
<organism evidence="6 7">
    <name type="scientific">Gryllus longicercus</name>
    <dbReference type="NCBI Taxonomy" id="2509291"/>
    <lineage>
        <taxon>Eukaryota</taxon>
        <taxon>Metazoa</taxon>
        <taxon>Ecdysozoa</taxon>
        <taxon>Arthropoda</taxon>
        <taxon>Hexapoda</taxon>
        <taxon>Insecta</taxon>
        <taxon>Pterygota</taxon>
        <taxon>Neoptera</taxon>
        <taxon>Polyneoptera</taxon>
        <taxon>Orthoptera</taxon>
        <taxon>Ensifera</taxon>
        <taxon>Gryllidea</taxon>
        <taxon>Grylloidea</taxon>
        <taxon>Gryllidae</taxon>
        <taxon>Gryllinae</taxon>
        <taxon>Gryllus</taxon>
    </lineage>
</organism>
<feature type="region of interest" description="Disordered" evidence="4">
    <location>
        <begin position="529"/>
        <end position="628"/>
    </location>
</feature>
<keyword evidence="2" id="KW-0344">Guanine-nucleotide releasing factor</keyword>
<feature type="compositionally biased region" description="Low complexity" evidence="4">
    <location>
        <begin position="678"/>
        <end position="690"/>
    </location>
</feature>
<dbReference type="FunFam" id="3.40.50.11500:FF:000001">
    <property type="entry name" value="Putative DENN domain-containing protein 1A"/>
    <property type="match status" value="1"/>
</dbReference>
<dbReference type="InterPro" id="IPR005113">
    <property type="entry name" value="uDENN_dom"/>
</dbReference>
<sequence length="738" mass="82936">MGSRIRENVKHVFQCFCEVVRPQAGGQDAWIIQKYPDSYKDEEVLKSVPKFAYPCEFENNSVQLYSFVLTSVDSKWTFGFCRHDPKTETALVVLSYLPWHDTFYRLLDLIAELTLNVSNKAEDLWQLLEAVYSSPVPDRGSLPVVYNGHETFVCSCPSQFELPSIPDDRNLTEYYKSVDVSNMMIIFASMLHERRVIFVSQKFTRLSSCVQAANALLYPMHWQHIFIPVLPRVLSDYLLAPMPFLIGVPQSVFQRVRRNDLGDVVIFDVDNNTIESPFDDVQSLPPEVVTHLKRQLRSRSGLLGDGVSRTFLRALVILIGGYRDALRFQLGHKITFDQEAFVESRPSSMQPFMRKMLQLQIFQQFIEERLDILNSGLGFSDEFEMEAFNYCGKSSSRLKQQYKEWTHTMRKEGSAFFKTVKNKANPAMKSAVKTVKERGKEVRTAYKGIRSKFRDSQPSNDDFISHVSAGRNETPSSPTHIEPLPPHFPTSGVNEKPSPSHKVSQSAFSESLLEPSPLELDLMGDLQDLLGLPTSTTPQFPQNVPPAVDRSLKPKTSLTPLLSPPPPPGSRGRGSRSVGSSPCRIVPKPEQTDLIELDSTPSDEEEEEVEFDPLAAKDRRTIPPPELAGGFANPLYPYFTSSQGGSDNAKASSSNLDADFLLREYGLDFSKLSVYNGSSQNSSPASTSPQRIVQSQGPQISISKDPFQEILPARVQMCSQSDVPPPRQSSPANWTQFH</sequence>
<dbReference type="InterPro" id="IPR005112">
    <property type="entry name" value="dDENN_dom"/>
</dbReference>
<dbReference type="GO" id="GO:0005085">
    <property type="term" value="F:guanyl-nucleotide exchange factor activity"/>
    <property type="evidence" value="ECO:0007669"/>
    <property type="project" value="UniProtKB-KW"/>
</dbReference>
<dbReference type="InterPro" id="IPR037516">
    <property type="entry name" value="Tripartite_DENN"/>
</dbReference>
<evidence type="ECO:0000259" key="5">
    <source>
        <dbReference type="PROSITE" id="PS50211"/>
    </source>
</evidence>
<dbReference type="SMART" id="SM00800">
    <property type="entry name" value="uDENN"/>
    <property type="match status" value="1"/>
</dbReference>
<protein>
    <recommendedName>
        <fullName evidence="5">UDENN domain-containing protein</fullName>
    </recommendedName>
</protein>
<dbReference type="PROSITE" id="PS50211">
    <property type="entry name" value="DENN"/>
    <property type="match status" value="1"/>
</dbReference>
<feature type="domain" description="UDENN" evidence="5">
    <location>
        <begin position="14"/>
        <end position="376"/>
    </location>
</feature>
<dbReference type="InterPro" id="IPR001194">
    <property type="entry name" value="cDENN_dom"/>
</dbReference>
<dbReference type="PANTHER" id="PTHR13196">
    <property type="entry name" value="DENN DOMAIN-CONTAINING"/>
    <property type="match status" value="1"/>
</dbReference>
<evidence type="ECO:0000313" key="6">
    <source>
        <dbReference type="EMBL" id="KAK7870465.1"/>
    </source>
</evidence>
<name>A0AAN9ZDM4_9ORTH</name>
<dbReference type="GO" id="GO:0032456">
    <property type="term" value="P:endocytic recycling"/>
    <property type="evidence" value="ECO:0007669"/>
    <property type="project" value="TreeGrafter"/>
</dbReference>
<feature type="region of interest" description="Disordered" evidence="4">
    <location>
        <begin position="455"/>
        <end position="510"/>
    </location>
</feature>
<accession>A0AAN9ZDM4</accession>
<dbReference type="GO" id="GO:0030136">
    <property type="term" value="C:clathrin-coated vesicle"/>
    <property type="evidence" value="ECO:0007669"/>
    <property type="project" value="UniProtKB-SubCell"/>
</dbReference>